<proteinExistence type="predicted"/>
<keyword evidence="2" id="KW-1185">Reference proteome</keyword>
<feature type="non-terminal residue" evidence="1">
    <location>
        <position position="1"/>
    </location>
</feature>
<dbReference type="GO" id="GO:0005524">
    <property type="term" value="F:ATP binding"/>
    <property type="evidence" value="ECO:0007669"/>
    <property type="project" value="UniProtKB-KW"/>
</dbReference>
<dbReference type="SUPFAM" id="SSF52540">
    <property type="entry name" value="P-loop containing nucleoside triphosphate hydrolases"/>
    <property type="match status" value="1"/>
</dbReference>
<dbReference type="Gene3D" id="3.40.50.300">
    <property type="entry name" value="P-loop containing nucleotide triphosphate hydrolases"/>
    <property type="match status" value="1"/>
</dbReference>
<name>A0A939F8Q5_9ACTN</name>
<dbReference type="AlphaFoldDB" id="A0A939F8Q5"/>
<evidence type="ECO:0000313" key="2">
    <source>
        <dbReference type="Proteomes" id="UP000664167"/>
    </source>
</evidence>
<comment type="caution">
    <text evidence="1">The sequence shown here is derived from an EMBL/GenBank/DDBJ whole genome shotgun (WGS) entry which is preliminary data.</text>
</comment>
<accession>A0A939F8Q5</accession>
<organism evidence="1 2">
    <name type="scientific">Streptomyces beijiangensis</name>
    <dbReference type="NCBI Taxonomy" id="163361"/>
    <lineage>
        <taxon>Bacteria</taxon>
        <taxon>Bacillati</taxon>
        <taxon>Actinomycetota</taxon>
        <taxon>Actinomycetes</taxon>
        <taxon>Kitasatosporales</taxon>
        <taxon>Streptomycetaceae</taxon>
        <taxon>Streptomyces</taxon>
    </lineage>
</organism>
<gene>
    <name evidence="1" type="ORF">J0695_22025</name>
</gene>
<sequence>DTTTAAEVLALLRNAVDALGATVVMVTHDPAAAAYADRVLFLADGEIADSLPRATATEIASRMTALTAPAFARAAA</sequence>
<keyword evidence="1" id="KW-0547">Nucleotide-binding</keyword>
<dbReference type="Proteomes" id="UP000664167">
    <property type="component" value="Unassembled WGS sequence"/>
</dbReference>
<evidence type="ECO:0000313" key="1">
    <source>
        <dbReference type="EMBL" id="MBO0514450.1"/>
    </source>
</evidence>
<protein>
    <submittedName>
        <fullName evidence="1">ABC transporter ATP-binding protein</fullName>
    </submittedName>
</protein>
<dbReference type="EMBL" id="JAFLRJ010000208">
    <property type="protein sequence ID" value="MBO0514450.1"/>
    <property type="molecule type" value="Genomic_DNA"/>
</dbReference>
<keyword evidence="1" id="KW-0067">ATP-binding</keyword>
<dbReference type="InterPro" id="IPR027417">
    <property type="entry name" value="P-loop_NTPase"/>
</dbReference>
<reference evidence="1" key="1">
    <citation type="submission" date="2021-03" db="EMBL/GenBank/DDBJ databases">
        <title>Streptomyces poriferae sp. nov., a novel marine sponge-derived Actinobacteria species with anti-MRSA activity.</title>
        <authorList>
            <person name="Sandoval-Powers M."/>
            <person name="Kralova S."/>
            <person name="Nguyen G.-S."/>
            <person name="Fawwal D."/>
            <person name="Degnes K."/>
            <person name="Klinkenberg G."/>
            <person name="Sletta H."/>
            <person name="Wentzel A."/>
            <person name="Liles M.R."/>
        </authorList>
    </citation>
    <scope>NUCLEOTIDE SEQUENCE</scope>
    <source>
        <strain evidence="1">DSM 41794</strain>
    </source>
</reference>